<keyword evidence="3" id="KW-1185">Reference proteome</keyword>
<name>A0A8J3DHL0_9BACT</name>
<accession>A0A8J3DHL0</accession>
<dbReference type="EMBL" id="BMXG01000008">
    <property type="protein sequence ID" value="GHC00037.1"/>
    <property type="molecule type" value="Genomic_DNA"/>
</dbReference>
<dbReference type="AlphaFoldDB" id="A0A8J3DHL0"/>
<dbReference type="InterPro" id="IPR031849">
    <property type="entry name" value="DUF5069"/>
</dbReference>
<feature type="domain" description="DUF5069" evidence="1">
    <location>
        <begin position="101"/>
        <end position="172"/>
    </location>
</feature>
<proteinExistence type="predicted"/>
<dbReference type="RefSeq" id="WP_189513630.1">
    <property type="nucleotide sequence ID" value="NZ_BMXG01000008.1"/>
</dbReference>
<reference evidence="2" key="2">
    <citation type="submission" date="2020-09" db="EMBL/GenBank/DDBJ databases">
        <authorList>
            <person name="Sun Q."/>
            <person name="Kim S."/>
        </authorList>
    </citation>
    <scope>NUCLEOTIDE SEQUENCE</scope>
    <source>
        <strain evidence="2">KCTC 12870</strain>
    </source>
</reference>
<protein>
    <recommendedName>
        <fullName evidence="1">DUF5069 domain-containing protein</fullName>
    </recommendedName>
</protein>
<dbReference type="Proteomes" id="UP000642829">
    <property type="component" value="Unassembled WGS sequence"/>
</dbReference>
<evidence type="ECO:0000313" key="2">
    <source>
        <dbReference type="EMBL" id="GHC00037.1"/>
    </source>
</evidence>
<comment type="caution">
    <text evidence="2">The sequence shown here is derived from an EMBL/GenBank/DDBJ whole genome shotgun (WGS) entry which is preliminary data.</text>
</comment>
<gene>
    <name evidence="2" type="ORF">GCM10007047_15330</name>
</gene>
<evidence type="ECO:0000259" key="1">
    <source>
        <dbReference type="Pfam" id="PF16798"/>
    </source>
</evidence>
<reference evidence="2" key="1">
    <citation type="journal article" date="2014" name="Int. J. Syst. Evol. Microbiol.">
        <title>Complete genome sequence of Corynebacterium casei LMG S-19264T (=DSM 44701T), isolated from a smear-ripened cheese.</title>
        <authorList>
            <consortium name="US DOE Joint Genome Institute (JGI-PGF)"/>
            <person name="Walter F."/>
            <person name="Albersmeier A."/>
            <person name="Kalinowski J."/>
            <person name="Ruckert C."/>
        </authorList>
    </citation>
    <scope>NUCLEOTIDE SEQUENCE</scope>
    <source>
        <strain evidence="2">KCTC 12870</strain>
    </source>
</reference>
<sequence>MKHYNYQQRLHQLWQKAVEQYESGQRGSGTYFTAEETQWLADNGVTPQEIYDFAEDFSRGGEPDYTTFAMVTEVRRSYFLHKMEGQRTGKTVDPSTYPAKTEEVDGIVWLPRLIAKAKAKLRGELDSNTMYGCAGDRNFFRTYDIHPADFLRFVEKHIDDDRAVVEWVKGQSIAVNAMA</sequence>
<evidence type="ECO:0000313" key="3">
    <source>
        <dbReference type="Proteomes" id="UP000642829"/>
    </source>
</evidence>
<organism evidence="2 3">
    <name type="scientific">Cerasicoccus arenae</name>
    <dbReference type="NCBI Taxonomy" id="424488"/>
    <lineage>
        <taxon>Bacteria</taxon>
        <taxon>Pseudomonadati</taxon>
        <taxon>Verrucomicrobiota</taxon>
        <taxon>Opitutia</taxon>
        <taxon>Puniceicoccales</taxon>
        <taxon>Cerasicoccaceae</taxon>
        <taxon>Cerasicoccus</taxon>
    </lineage>
</organism>
<dbReference type="Pfam" id="PF16798">
    <property type="entry name" value="DUF5069"/>
    <property type="match status" value="1"/>
</dbReference>